<evidence type="ECO:0000313" key="2">
    <source>
        <dbReference type="EMBL" id="CAG5070486.1"/>
    </source>
</evidence>
<organism evidence="2 3">
    <name type="scientific">Dyadobacter linearis</name>
    <dbReference type="NCBI Taxonomy" id="2823330"/>
    <lineage>
        <taxon>Bacteria</taxon>
        <taxon>Pseudomonadati</taxon>
        <taxon>Bacteroidota</taxon>
        <taxon>Cytophagia</taxon>
        <taxon>Cytophagales</taxon>
        <taxon>Spirosomataceae</taxon>
        <taxon>Dyadobacter</taxon>
    </lineage>
</organism>
<gene>
    <name evidence="2" type="ORF">DYBT9623_03031</name>
</gene>
<feature type="domain" description="PIN" evidence="1">
    <location>
        <begin position="1"/>
        <end position="112"/>
    </location>
</feature>
<accession>A0ABM8US30</accession>
<dbReference type="InterPro" id="IPR029060">
    <property type="entry name" value="PIN-like_dom_sf"/>
</dbReference>
<dbReference type="PANTHER" id="PTHR34610:SF3">
    <property type="entry name" value="SSL7007 PROTEIN"/>
    <property type="match status" value="1"/>
</dbReference>
<dbReference type="SUPFAM" id="SSF88723">
    <property type="entry name" value="PIN domain-like"/>
    <property type="match status" value="1"/>
</dbReference>
<dbReference type="SMART" id="SM00670">
    <property type="entry name" value="PINc"/>
    <property type="match status" value="1"/>
</dbReference>
<protein>
    <recommendedName>
        <fullName evidence="1">PIN domain-containing protein</fullName>
    </recommendedName>
</protein>
<dbReference type="Gene3D" id="3.40.50.1010">
    <property type="entry name" value="5'-nuclease"/>
    <property type="match status" value="1"/>
</dbReference>
<dbReference type="InterPro" id="IPR002716">
    <property type="entry name" value="PIN_dom"/>
</dbReference>
<name>A0ABM8US30_9BACT</name>
<evidence type="ECO:0000259" key="1">
    <source>
        <dbReference type="SMART" id="SM00670"/>
    </source>
</evidence>
<proteinExistence type="predicted"/>
<sequence>MNVVIDTNVLLVSLPGHSNYHPIFQALLNKDFDLFISNEILAEYEEQIGRRLGVDRTDLHLIELVNLGNVHKIESYFLWQLIEVDKDDNKFVDCAISCNADYLVTNDSHFNILAEIEFPKVNVVTAQKFLQIIKDAAKSNQL</sequence>
<reference evidence="2 3" key="1">
    <citation type="submission" date="2021-04" db="EMBL/GenBank/DDBJ databases">
        <authorList>
            <person name="Rodrigo-Torres L."/>
            <person name="Arahal R. D."/>
            <person name="Lucena T."/>
        </authorList>
    </citation>
    <scope>NUCLEOTIDE SEQUENCE [LARGE SCALE GENOMIC DNA]</scope>
    <source>
        <strain evidence="2 3">CECT 9623</strain>
    </source>
</reference>
<dbReference type="Proteomes" id="UP000679725">
    <property type="component" value="Unassembled WGS sequence"/>
</dbReference>
<dbReference type="NCBIfam" id="TIGR00305">
    <property type="entry name" value="putative toxin-antitoxin system toxin component, PIN family"/>
    <property type="match status" value="1"/>
</dbReference>
<dbReference type="PANTHER" id="PTHR34610">
    <property type="entry name" value="SSL7007 PROTEIN"/>
    <property type="match status" value="1"/>
</dbReference>
<evidence type="ECO:0000313" key="3">
    <source>
        <dbReference type="Proteomes" id="UP000679725"/>
    </source>
</evidence>
<dbReference type="EMBL" id="CAJRAU010000004">
    <property type="protein sequence ID" value="CAG5070486.1"/>
    <property type="molecule type" value="Genomic_DNA"/>
</dbReference>
<dbReference type="RefSeq" id="WP_215234368.1">
    <property type="nucleotide sequence ID" value="NZ_CAJRAU010000004.1"/>
</dbReference>
<comment type="caution">
    <text evidence="2">The sequence shown here is derived from an EMBL/GenBank/DDBJ whole genome shotgun (WGS) entry which is preliminary data.</text>
</comment>
<dbReference type="InterPro" id="IPR002850">
    <property type="entry name" value="PIN_toxin-like"/>
</dbReference>
<keyword evidence="3" id="KW-1185">Reference proteome</keyword>
<dbReference type="Pfam" id="PF13470">
    <property type="entry name" value="PIN_3"/>
    <property type="match status" value="1"/>
</dbReference>